<comment type="catalytic activity">
    <reaction evidence="6">
        <text>L-seryl-[protein] + ATP = O-phospho-L-seryl-[protein] + ADP + H(+)</text>
        <dbReference type="Rhea" id="RHEA:17989"/>
        <dbReference type="Rhea" id="RHEA-COMP:9863"/>
        <dbReference type="Rhea" id="RHEA-COMP:11604"/>
        <dbReference type="ChEBI" id="CHEBI:15378"/>
        <dbReference type="ChEBI" id="CHEBI:29999"/>
        <dbReference type="ChEBI" id="CHEBI:30616"/>
        <dbReference type="ChEBI" id="CHEBI:83421"/>
        <dbReference type="ChEBI" id="CHEBI:456216"/>
        <dbReference type="EC" id="2.7.11.22"/>
    </reaction>
</comment>
<protein>
    <recommendedName>
        <fullName evidence="2">cyclin-dependent kinase</fullName>
        <ecNumber evidence="2">2.7.11.22</ecNumber>
    </recommendedName>
</protein>
<evidence type="ECO:0000256" key="3">
    <source>
        <dbReference type="ARBA" id="ARBA00022741"/>
    </source>
</evidence>
<evidence type="ECO:0000256" key="6">
    <source>
        <dbReference type="ARBA" id="ARBA00048367"/>
    </source>
</evidence>
<organism evidence="8 9">
    <name type="scientific">Acrodontium crateriforme</name>
    <dbReference type="NCBI Taxonomy" id="150365"/>
    <lineage>
        <taxon>Eukaryota</taxon>
        <taxon>Fungi</taxon>
        <taxon>Dikarya</taxon>
        <taxon>Ascomycota</taxon>
        <taxon>Pezizomycotina</taxon>
        <taxon>Dothideomycetes</taxon>
        <taxon>Dothideomycetidae</taxon>
        <taxon>Mycosphaerellales</taxon>
        <taxon>Teratosphaeriaceae</taxon>
        <taxon>Acrodontium</taxon>
    </lineage>
</organism>
<dbReference type="Proteomes" id="UP001303373">
    <property type="component" value="Chromosome 14"/>
</dbReference>
<sequence>MADDWRRAISFADRLTATSKMQVSIQGRTSSAAYRIANPECSPAEASAYAKSSENIARTSALSLQDYHEICEKDVQFLESSVSSTHDDDQFVDKLNLPETGLTIGRYTSVQHYKDGITSEVFRAANLDTYGPRIVALKRTSPDMIVPPHDANREARILIAGKGPHTIPLLETFEQAGGHLILVFPYMPHDLGALLQAHSLIPSSRKRILKDLFSGLAHLHALEIIHRDIKPSNILLASPTGPAYLADFGISWMASDHASEPVNEKILDVGTTCYRPPELLFGGQNYGDKLDMWAAGCVVAQVVCLNEMTLFDAGDLGSELALIKSIFETLGTPDLKNWPEAAHLPDWGKMNFAKYPAKEWEEILPKADKAAVNLVQSLIAFESGERLSAKEALCHPYISAPCV</sequence>
<dbReference type="InterPro" id="IPR011009">
    <property type="entry name" value="Kinase-like_dom_sf"/>
</dbReference>
<evidence type="ECO:0000259" key="7">
    <source>
        <dbReference type="PROSITE" id="PS50011"/>
    </source>
</evidence>
<dbReference type="GO" id="GO:0000307">
    <property type="term" value="C:cyclin-dependent protein kinase holoenzyme complex"/>
    <property type="evidence" value="ECO:0007669"/>
    <property type="project" value="TreeGrafter"/>
</dbReference>
<dbReference type="InterPro" id="IPR008271">
    <property type="entry name" value="Ser/Thr_kinase_AS"/>
</dbReference>
<dbReference type="SMART" id="SM00220">
    <property type="entry name" value="S_TKc"/>
    <property type="match status" value="1"/>
</dbReference>
<dbReference type="GO" id="GO:0007165">
    <property type="term" value="P:signal transduction"/>
    <property type="evidence" value="ECO:0007669"/>
    <property type="project" value="TreeGrafter"/>
</dbReference>
<name>A0AAQ3RB03_9PEZI</name>
<proteinExistence type="inferred from homology"/>
<evidence type="ECO:0000256" key="2">
    <source>
        <dbReference type="ARBA" id="ARBA00012425"/>
    </source>
</evidence>
<dbReference type="GO" id="GO:0030332">
    <property type="term" value="F:cyclin binding"/>
    <property type="evidence" value="ECO:0007669"/>
    <property type="project" value="TreeGrafter"/>
</dbReference>
<evidence type="ECO:0000256" key="5">
    <source>
        <dbReference type="ARBA" id="ARBA00047811"/>
    </source>
</evidence>
<dbReference type="Gene3D" id="1.10.510.10">
    <property type="entry name" value="Transferase(Phosphotransferase) domain 1"/>
    <property type="match status" value="1"/>
</dbReference>
<evidence type="ECO:0000256" key="1">
    <source>
        <dbReference type="ARBA" id="ARBA00006485"/>
    </source>
</evidence>
<dbReference type="EC" id="2.7.11.22" evidence="2"/>
<comment type="similarity">
    <text evidence="1">Belongs to the protein kinase superfamily. CMGC Ser/Thr protein kinase family. CDC2/CDKX subfamily.</text>
</comment>
<dbReference type="PROSITE" id="PS00108">
    <property type="entry name" value="PROTEIN_KINASE_ST"/>
    <property type="match status" value="1"/>
</dbReference>
<dbReference type="Pfam" id="PF00069">
    <property type="entry name" value="Pkinase"/>
    <property type="match status" value="1"/>
</dbReference>
<feature type="domain" description="Protein kinase" evidence="7">
    <location>
        <begin position="107"/>
        <end position="398"/>
    </location>
</feature>
<dbReference type="SUPFAM" id="SSF56112">
    <property type="entry name" value="Protein kinase-like (PK-like)"/>
    <property type="match status" value="1"/>
</dbReference>
<dbReference type="FunFam" id="1.10.510.10:FF:000924">
    <property type="entry name" value="Cell division protein kinase (Ctk1), putative"/>
    <property type="match status" value="1"/>
</dbReference>
<dbReference type="Gene3D" id="3.30.200.20">
    <property type="entry name" value="Phosphorylase Kinase, domain 1"/>
    <property type="match status" value="1"/>
</dbReference>
<dbReference type="GO" id="GO:0000082">
    <property type="term" value="P:G1/S transition of mitotic cell cycle"/>
    <property type="evidence" value="ECO:0007669"/>
    <property type="project" value="TreeGrafter"/>
</dbReference>
<accession>A0AAQ3RB03</accession>
<dbReference type="GO" id="GO:0005524">
    <property type="term" value="F:ATP binding"/>
    <property type="evidence" value="ECO:0007669"/>
    <property type="project" value="UniProtKB-KW"/>
</dbReference>
<dbReference type="PANTHER" id="PTHR24056:SF576">
    <property type="entry name" value="SERINE_THREONINE-PROTEIN KINASE CSK1"/>
    <property type="match status" value="1"/>
</dbReference>
<dbReference type="InterPro" id="IPR000719">
    <property type="entry name" value="Prot_kinase_dom"/>
</dbReference>
<dbReference type="GO" id="GO:0004693">
    <property type="term" value="F:cyclin-dependent protein serine/threonine kinase activity"/>
    <property type="evidence" value="ECO:0007669"/>
    <property type="project" value="UniProtKB-EC"/>
</dbReference>
<reference evidence="8 9" key="1">
    <citation type="submission" date="2023-11" db="EMBL/GenBank/DDBJ databases">
        <title>An acidophilic fungus is an integral part of prey digestion in a carnivorous sundew plant.</title>
        <authorList>
            <person name="Tsai I.J."/>
        </authorList>
    </citation>
    <scope>NUCLEOTIDE SEQUENCE [LARGE SCALE GENOMIC DNA]</scope>
    <source>
        <strain evidence="8">169a</strain>
    </source>
</reference>
<evidence type="ECO:0000313" key="9">
    <source>
        <dbReference type="Proteomes" id="UP001303373"/>
    </source>
</evidence>
<dbReference type="GO" id="GO:0005737">
    <property type="term" value="C:cytoplasm"/>
    <property type="evidence" value="ECO:0007669"/>
    <property type="project" value="TreeGrafter"/>
</dbReference>
<keyword evidence="3" id="KW-0547">Nucleotide-binding</keyword>
<gene>
    <name evidence="8" type="ORF">R9X50_00777100</name>
</gene>
<dbReference type="AlphaFoldDB" id="A0AAQ3RB03"/>
<dbReference type="InterPro" id="IPR050108">
    <property type="entry name" value="CDK"/>
</dbReference>
<evidence type="ECO:0000313" key="8">
    <source>
        <dbReference type="EMBL" id="WPH04874.1"/>
    </source>
</evidence>
<evidence type="ECO:0000256" key="4">
    <source>
        <dbReference type="ARBA" id="ARBA00022840"/>
    </source>
</evidence>
<dbReference type="GO" id="GO:0005634">
    <property type="term" value="C:nucleus"/>
    <property type="evidence" value="ECO:0007669"/>
    <property type="project" value="TreeGrafter"/>
</dbReference>
<dbReference type="PANTHER" id="PTHR24056">
    <property type="entry name" value="CELL DIVISION PROTEIN KINASE"/>
    <property type="match status" value="1"/>
</dbReference>
<dbReference type="GO" id="GO:0010468">
    <property type="term" value="P:regulation of gene expression"/>
    <property type="evidence" value="ECO:0007669"/>
    <property type="project" value="TreeGrafter"/>
</dbReference>
<dbReference type="EMBL" id="CP138593">
    <property type="protein sequence ID" value="WPH04874.1"/>
    <property type="molecule type" value="Genomic_DNA"/>
</dbReference>
<dbReference type="GO" id="GO:0010389">
    <property type="term" value="P:regulation of G2/M transition of mitotic cell cycle"/>
    <property type="evidence" value="ECO:0007669"/>
    <property type="project" value="TreeGrafter"/>
</dbReference>
<dbReference type="PROSITE" id="PS50011">
    <property type="entry name" value="PROTEIN_KINASE_DOM"/>
    <property type="match status" value="1"/>
</dbReference>
<keyword evidence="4" id="KW-0067">ATP-binding</keyword>
<comment type="catalytic activity">
    <reaction evidence="5">
        <text>L-threonyl-[protein] + ATP = O-phospho-L-threonyl-[protein] + ADP + H(+)</text>
        <dbReference type="Rhea" id="RHEA:46608"/>
        <dbReference type="Rhea" id="RHEA-COMP:11060"/>
        <dbReference type="Rhea" id="RHEA-COMP:11605"/>
        <dbReference type="ChEBI" id="CHEBI:15378"/>
        <dbReference type="ChEBI" id="CHEBI:30013"/>
        <dbReference type="ChEBI" id="CHEBI:30616"/>
        <dbReference type="ChEBI" id="CHEBI:61977"/>
        <dbReference type="ChEBI" id="CHEBI:456216"/>
        <dbReference type="EC" id="2.7.11.22"/>
    </reaction>
</comment>
<keyword evidence="9" id="KW-1185">Reference proteome</keyword>